<keyword evidence="9" id="KW-0472">Membrane</keyword>
<reference evidence="10" key="1">
    <citation type="submission" date="2021-10" db="EMBL/GenBank/DDBJ databases">
        <title>De novo Genome Assembly of Clathrus columnatus (Basidiomycota, Fungi) Using Illumina and Nanopore Sequence Data.</title>
        <authorList>
            <person name="Ogiso-Tanaka E."/>
            <person name="Itagaki H."/>
            <person name="Hosoya T."/>
            <person name="Hosaka K."/>
        </authorList>
    </citation>
    <scope>NUCLEOTIDE SEQUENCE</scope>
    <source>
        <strain evidence="10">MO-923</strain>
    </source>
</reference>
<dbReference type="InterPro" id="IPR017853">
    <property type="entry name" value="GH"/>
</dbReference>
<keyword evidence="11" id="KW-1185">Reference proteome</keyword>
<evidence type="ECO:0000256" key="5">
    <source>
        <dbReference type="ARBA" id="ARBA00023316"/>
    </source>
</evidence>
<accession>A0AAV5A472</accession>
<dbReference type="EC" id="3.2.1.58" evidence="7"/>
<name>A0AAV5A472_9AGAM</name>
<dbReference type="Gene3D" id="3.20.20.80">
    <property type="entry name" value="Glycosidases"/>
    <property type="match status" value="1"/>
</dbReference>
<gene>
    <name evidence="10" type="ORF">Clacol_002638</name>
</gene>
<dbReference type="GO" id="GO:0005576">
    <property type="term" value="C:extracellular region"/>
    <property type="evidence" value="ECO:0007669"/>
    <property type="project" value="TreeGrafter"/>
</dbReference>
<evidence type="ECO:0000256" key="1">
    <source>
        <dbReference type="ARBA" id="ARBA00005641"/>
    </source>
</evidence>
<keyword evidence="2" id="KW-0378">Hydrolase</keyword>
<proteinExistence type="inferred from homology"/>
<dbReference type="PANTHER" id="PTHR31297">
    <property type="entry name" value="GLUCAN ENDO-1,6-BETA-GLUCOSIDASE B"/>
    <property type="match status" value="1"/>
</dbReference>
<evidence type="ECO:0000256" key="6">
    <source>
        <dbReference type="ARBA" id="ARBA00036824"/>
    </source>
</evidence>
<dbReference type="EMBL" id="BPWL01000003">
    <property type="protein sequence ID" value="GJJ08422.1"/>
    <property type="molecule type" value="Genomic_DNA"/>
</dbReference>
<evidence type="ECO:0000256" key="3">
    <source>
        <dbReference type="ARBA" id="ARBA00023180"/>
    </source>
</evidence>
<keyword evidence="5" id="KW-0961">Cell wall biogenesis/degradation</keyword>
<evidence type="ECO:0000313" key="10">
    <source>
        <dbReference type="EMBL" id="GJJ08422.1"/>
    </source>
</evidence>
<dbReference type="PANTHER" id="PTHR31297:SF34">
    <property type="entry name" value="GLUCAN 1,3-BETA-GLUCOSIDASE 2"/>
    <property type="match status" value="1"/>
</dbReference>
<evidence type="ECO:0000313" key="11">
    <source>
        <dbReference type="Proteomes" id="UP001050691"/>
    </source>
</evidence>
<dbReference type="AlphaFoldDB" id="A0AAV5A472"/>
<organism evidence="10 11">
    <name type="scientific">Clathrus columnatus</name>
    <dbReference type="NCBI Taxonomy" id="1419009"/>
    <lineage>
        <taxon>Eukaryota</taxon>
        <taxon>Fungi</taxon>
        <taxon>Dikarya</taxon>
        <taxon>Basidiomycota</taxon>
        <taxon>Agaricomycotina</taxon>
        <taxon>Agaricomycetes</taxon>
        <taxon>Phallomycetidae</taxon>
        <taxon>Phallales</taxon>
        <taxon>Clathraceae</taxon>
        <taxon>Clathrus</taxon>
    </lineage>
</organism>
<dbReference type="SUPFAM" id="SSF51445">
    <property type="entry name" value="(Trans)glycosidases"/>
    <property type="match status" value="1"/>
</dbReference>
<comment type="catalytic activity">
    <reaction evidence="6">
        <text>Successive hydrolysis of beta-D-glucose units from the non-reducing ends of (1-&gt;3)-beta-D-glucans, releasing alpha-glucose.</text>
        <dbReference type="EC" id="3.2.1.58"/>
    </reaction>
</comment>
<keyword evidence="4" id="KW-0326">Glycosidase</keyword>
<dbReference type="GO" id="GO:0009986">
    <property type="term" value="C:cell surface"/>
    <property type="evidence" value="ECO:0007669"/>
    <property type="project" value="TreeGrafter"/>
</dbReference>
<dbReference type="GO" id="GO:0004338">
    <property type="term" value="F:glucan exo-1,3-beta-glucosidase activity"/>
    <property type="evidence" value="ECO:0007669"/>
    <property type="project" value="UniProtKB-EC"/>
</dbReference>
<evidence type="ECO:0000256" key="8">
    <source>
        <dbReference type="SAM" id="MobiDB-lite"/>
    </source>
</evidence>
<dbReference type="Proteomes" id="UP001050691">
    <property type="component" value="Unassembled WGS sequence"/>
</dbReference>
<keyword evidence="9" id="KW-1133">Transmembrane helix</keyword>
<feature type="transmembrane region" description="Helical" evidence="9">
    <location>
        <begin position="89"/>
        <end position="114"/>
    </location>
</feature>
<evidence type="ECO:0000256" key="2">
    <source>
        <dbReference type="ARBA" id="ARBA00022801"/>
    </source>
</evidence>
<evidence type="ECO:0000256" key="4">
    <source>
        <dbReference type="ARBA" id="ARBA00023295"/>
    </source>
</evidence>
<evidence type="ECO:0000256" key="9">
    <source>
        <dbReference type="SAM" id="Phobius"/>
    </source>
</evidence>
<dbReference type="GO" id="GO:0071555">
    <property type="term" value="P:cell wall organization"/>
    <property type="evidence" value="ECO:0007669"/>
    <property type="project" value="UniProtKB-KW"/>
</dbReference>
<comment type="caution">
    <text evidence="10">The sequence shown here is derived from an EMBL/GenBank/DDBJ whole genome shotgun (WGS) entry which is preliminary data.</text>
</comment>
<keyword evidence="3" id="KW-0325">Glycoprotein</keyword>
<dbReference type="InterPro" id="IPR050386">
    <property type="entry name" value="Glycosyl_hydrolase_5"/>
</dbReference>
<dbReference type="GO" id="GO:0009251">
    <property type="term" value="P:glucan catabolic process"/>
    <property type="evidence" value="ECO:0007669"/>
    <property type="project" value="TreeGrafter"/>
</dbReference>
<protein>
    <recommendedName>
        <fullName evidence="7">glucan 1,3-beta-glucosidase</fullName>
        <ecNumber evidence="7">3.2.1.58</ecNumber>
    </recommendedName>
</protein>
<comment type="similarity">
    <text evidence="1">Belongs to the glycosyl hydrolase 5 (cellulase A) family.</text>
</comment>
<evidence type="ECO:0000256" key="7">
    <source>
        <dbReference type="ARBA" id="ARBA00038929"/>
    </source>
</evidence>
<feature type="region of interest" description="Disordered" evidence="8">
    <location>
        <begin position="33"/>
        <end position="59"/>
    </location>
</feature>
<keyword evidence="9" id="KW-0812">Transmembrane</keyword>
<sequence>MDESASPSFLDNRVSLLPPDVSRFNALHSLPPSAPESFRASQASAAIPDSPRIGTPSDAERSHLLNSKEVLTQQSPSTSRSPRSNRVKYFVLFGIITFVIVALAVILPIVFVVIKPNTHKSNAAVAPTPIPSTNPGSDPVASSSLNIGFDGSTVTMANGSTFLYENPFGGYWVEDPSNPYNNDARAQEWVPPLNQTWTFGVDQIRGVNLGEPFIVPALFEKYQSGPTPAIDEWTLSLAMRADTSPGGGISQLEVHYQTFITEQDFANIAGAGLSWIRLPIPYWAIETWPGEPFLANVCWTYILQALAWAHDRDLKQSLPGSQNGYNHSGKFGQINFMNGVMGIANAERTLYYIRVITEFISQPEYSNLIPIFGFLNEPFAMEIGKDVLSSFYVRAYETIRNITGVGEGNGPYLAMHDGFLGVGEWANFLPQADRLILDTHPYFAFDGSPNTQPLVDYATMPCTGWADSLNNSRVSFGITIAGEFSNAVNDCGLWVRGVGGSPEYGGNCDIWNDASQWNSSQVAGLKQFALSSMDSIRDYFFWTWRIGVSTVTNTVAAPFWSYELGLQTGVLPKDPREADGACASLGVVQDAPFVGTYSSWQTGGVGANQIPVSVLADFPWPPLTLSDITPSNAVTMLPTYTDTGSIKTLPTPTYTFTTKGAVQTVSAGDGWFDPNDTEGAITPIAGCTYPDPWSATNIPIPTPCVAATAAKRREVPHAKITPPPS</sequence>